<keyword evidence="1" id="KW-1185">Reference proteome</keyword>
<proteinExistence type="predicted"/>
<dbReference type="Proteomes" id="UP000887565">
    <property type="component" value="Unplaced"/>
</dbReference>
<evidence type="ECO:0000313" key="1">
    <source>
        <dbReference type="Proteomes" id="UP000887565"/>
    </source>
</evidence>
<organism evidence="1 2">
    <name type="scientific">Romanomermis culicivorax</name>
    <name type="common">Nematode worm</name>
    <dbReference type="NCBI Taxonomy" id="13658"/>
    <lineage>
        <taxon>Eukaryota</taxon>
        <taxon>Metazoa</taxon>
        <taxon>Ecdysozoa</taxon>
        <taxon>Nematoda</taxon>
        <taxon>Enoplea</taxon>
        <taxon>Dorylaimia</taxon>
        <taxon>Mermithida</taxon>
        <taxon>Mermithoidea</taxon>
        <taxon>Mermithidae</taxon>
        <taxon>Romanomermis</taxon>
    </lineage>
</organism>
<sequence length="199" mass="21541">MCSYHGHCTYNDASCQAQHPDSTSPSNTTATGASHCYFCRTRAHPTDGWDRPCPHCQNIPVHRATACPNRTPTLPAAAVVLALTPLSAMLPPPPKYAMPVNVNPSTTPKMTGDISVIASYQLTQDSSSITDAMRAVWSTDLATKYLHLPWMLLNEPFKVEGLRAPDLVLLVPAVLRILGPNVAQRALEFIADGTIHATQ</sequence>
<dbReference type="AlphaFoldDB" id="A0A915JSV3"/>
<protein>
    <submittedName>
        <fullName evidence="2">Uncharacterized protein</fullName>
    </submittedName>
</protein>
<reference evidence="2" key="1">
    <citation type="submission" date="2022-11" db="UniProtKB">
        <authorList>
            <consortium name="WormBaseParasite"/>
        </authorList>
    </citation>
    <scope>IDENTIFICATION</scope>
</reference>
<name>A0A915JSV3_ROMCU</name>
<accession>A0A915JSV3</accession>
<dbReference type="WBParaSite" id="nRc.2.0.1.t29395-RA">
    <property type="protein sequence ID" value="nRc.2.0.1.t29395-RA"/>
    <property type="gene ID" value="nRc.2.0.1.g29395"/>
</dbReference>
<evidence type="ECO:0000313" key="2">
    <source>
        <dbReference type="WBParaSite" id="nRc.2.0.1.t29395-RA"/>
    </source>
</evidence>